<dbReference type="EMBL" id="PITJ01000418">
    <property type="protein sequence ID" value="TBU02771.1"/>
    <property type="molecule type" value="Genomic_DNA"/>
</dbReference>
<evidence type="ECO:0000313" key="2">
    <source>
        <dbReference type="Proteomes" id="UP000292362"/>
    </source>
</evidence>
<proteinExistence type="predicted"/>
<gene>
    <name evidence="1" type="ORF">CWI37_0418p0050</name>
</gene>
<organism evidence="1 2">
    <name type="scientific">Hamiltosporidium tvaerminnensis</name>
    <dbReference type="NCBI Taxonomy" id="1176355"/>
    <lineage>
        <taxon>Eukaryota</taxon>
        <taxon>Fungi</taxon>
        <taxon>Fungi incertae sedis</taxon>
        <taxon>Microsporidia</taxon>
        <taxon>Dubosqiidae</taxon>
        <taxon>Hamiltosporidium</taxon>
    </lineage>
</organism>
<accession>A0A4Q9L798</accession>
<protein>
    <submittedName>
        <fullName evidence="1">Uncharacterized protein</fullName>
    </submittedName>
</protein>
<evidence type="ECO:0000313" key="1">
    <source>
        <dbReference type="EMBL" id="TBU02771.1"/>
    </source>
</evidence>
<sequence>MVNAYNMRRDNNVQRACLMFKCVPNGICKRHLPNDEEISNSKSVKKEVESIKDNNLEGMESLYDLCSELIECKNVSLMPNPYN</sequence>
<name>A0A4Q9L798_9MICR</name>
<dbReference type="VEuPathDB" id="MicrosporidiaDB:CWI37_0418p0050"/>
<comment type="caution">
    <text evidence="1">The sequence shown here is derived from an EMBL/GenBank/DDBJ whole genome shotgun (WGS) entry which is preliminary data.</text>
</comment>
<reference evidence="1 2" key="1">
    <citation type="submission" date="2017-12" db="EMBL/GenBank/DDBJ databases">
        <authorList>
            <person name="Pombert J.-F."/>
            <person name="Haag K.L."/>
            <person name="Ebert D."/>
        </authorList>
    </citation>
    <scope>NUCLEOTIDE SEQUENCE [LARGE SCALE GENOMIC DNA]</scope>
    <source>
        <strain evidence="1">FI-OER-3-3</strain>
    </source>
</reference>
<dbReference type="AlphaFoldDB" id="A0A4Q9L798"/>
<dbReference type="Proteomes" id="UP000292362">
    <property type="component" value="Unassembled WGS sequence"/>
</dbReference>